<dbReference type="AlphaFoldDB" id="A0AAW8PYI9"/>
<evidence type="ECO:0000313" key="1">
    <source>
        <dbReference type="EMBL" id="MDS1821086.1"/>
    </source>
</evidence>
<organism evidence="1 2">
    <name type="scientific">Vibrio parahaemolyticus</name>
    <dbReference type="NCBI Taxonomy" id="670"/>
    <lineage>
        <taxon>Bacteria</taxon>
        <taxon>Pseudomonadati</taxon>
        <taxon>Pseudomonadota</taxon>
        <taxon>Gammaproteobacteria</taxon>
        <taxon>Vibrionales</taxon>
        <taxon>Vibrionaceae</taxon>
        <taxon>Vibrio</taxon>
    </lineage>
</organism>
<sequence length="367" mass="41649">MPNATNLLSETLLSIDKQSGLKSYFEQPEKAYLIYAFQNPVAVEHFSKTFAQITEKTPRSYTGKINYVACEFESAEKAQSFRNKFDTVIFKIKATDTVLENDHSDEWFTNTVLAEASDLLPVSAFVINDYSLSSSDVEKINNALAAYRRNVKSLKVLTNPSNEPFDQIIERIKAVLVGNGMFQRRSDCDTVIEYYASLLGNVPHFAQGVDEFLSSKLTNFICSRKTDLVVSSMSQLEIMQDEGFRPLISYNADHSGIELTKEQRSYLSSKETPKDVVNILSSAKLTDQQWLDINDDLQNVLIQSYQDNHFTENNLFSDKEYCLKQIIQITFQTSNTQILYKSLGSISNSLGEMSMIETVEKLNEIHN</sequence>
<gene>
    <name evidence="1" type="ORF">QX249_10480</name>
</gene>
<comment type="caution">
    <text evidence="1">The sequence shown here is derived from an EMBL/GenBank/DDBJ whole genome shotgun (WGS) entry which is preliminary data.</text>
</comment>
<dbReference type="EMBL" id="JAUHGG010000003">
    <property type="protein sequence ID" value="MDS1821086.1"/>
    <property type="molecule type" value="Genomic_DNA"/>
</dbReference>
<dbReference type="Proteomes" id="UP001253193">
    <property type="component" value="Unassembled WGS sequence"/>
</dbReference>
<proteinExistence type="predicted"/>
<accession>A0AAW8PYI9</accession>
<evidence type="ECO:0000313" key="2">
    <source>
        <dbReference type="Proteomes" id="UP001253193"/>
    </source>
</evidence>
<protein>
    <submittedName>
        <fullName evidence="1">Uncharacterized protein</fullName>
    </submittedName>
</protein>
<dbReference type="RefSeq" id="WP_311019915.1">
    <property type="nucleotide sequence ID" value="NZ_JAUHGG010000003.1"/>
</dbReference>
<name>A0AAW8PYI9_VIBPH</name>
<reference evidence="1" key="1">
    <citation type="submission" date="2023-06" db="EMBL/GenBank/DDBJ databases">
        <title>Genomic Diversity of Vibrio spp. and Metagenomic Analysis of Pathogens in Florida Gulf Coastal Waters Following Hurricane Ian.</title>
        <authorList>
            <person name="Brumfield K.D."/>
        </authorList>
    </citation>
    <scope>NUCLEOTIDE SEQUENCE</scope>
    <source>
        <strain evidence="1">WBS2B-138</strain>
    </source>
</reference>